<gene>
    <name evidence="4" type="ORF">BVH74_07300</name>
</gene>
<organism evidence="4 5">
    <name type="scientific">Halopseudomonas phragmitis</name>
    <dbReference type="NCBI Taxonomy" id="1931241"/>
    <lineage>
        <taxon>Bacteria</taxon>
        <taxon>Pseudomonadati</taxon>
        <taxon>Pseudomonadota</taxon>
        <taxon>Gammaproteobacteria</taxon>
        <taxon>Pseudomonadales</taxon>
        <taxon>Pseudomonadaceae</taxon>
        <taxon>Halopseudomonas</taxon>
    </lineage>
</organism>
<evidence type="ECO:0000256" key="3">
    <source>
        <dbReference type="ARBA" id="ARBA00023136"/>
    </source>
</evidence>
<dbReference type="Proteomes" id="UP000243488">
    <property type="component" value="Chromosome"/>
</dbReference>
<dbReference type="InterPro" id="IPR009722">
    <property type="entry name" value="YjiK/CarP"/>
</dbReference>
<dbReference type="Pfam" id="PF06977">
    <property type="entry name" value="SdiA-regulated"/>
    <property type="match status" value="1"/>
</dbReference>
<evidence type="ECO:0000256" key="2">
    <source>
        <dbReference type="ARBA" id="ARBA00022475"/>
    </source>
</evidence>
<name>A0A1V0B3R8_9GAMM</name>
<reference evidence="4 5" key="1">
    <citation type="submission" date="2017-03" db="EMBL/GenBank/DDBJ databases">
        <title>Complete genome sequence of the novel DNRA strain Pseudomonas sp. S-6-2 isolated from Chinese polluted river sediment. Journal of Biotechnology.</title>
        <authorList>
            <person name="Li J."/>
            <person name="Xiang F."/>
            <person name="Wang L."/>
            <person name="Xi L."/>
            <person name="Liu J."/>
        </authorList>
    </citation>
    <scope>NUCLEOTIDE SEQUENCE [LARGE SCALE GENOMIC DNA]</scope>
    <source>
        <strain evidence="4 5">S-6-2</strain>
    </source>
</reference>
<dbReference type="EMBL" id="CP020100">
    <property type="protein sequence ID" value="AQZ94573.1"/>
    <property type="molecule type" value="Genomic_DNA"/>
</dbReference>
<evidence type="ECO:0000313" key="4">
    <source>
        <dbReference type="EMBL" id="AQZ94573.1"/>
    </source>
</evidence>
<sequence length="296" mass="32449">MKPFAIILALVLLIGGISLHVSGLGALLWYSWSLSGKALPEQALNLARYQVDIEALEVAGIDDDLSALTYNAERNTLWSVLNGEPLIVELSLEGQLLRQVRVEGVSDMEGLTHVGGNRYVLAEERSQRLLIVEIPDDAEQISVEHAGSLSIGLDGDGNKGFEGLSWDHVGQRLLVVKERDPLRVLAVTGFVDSPQGGSMEVQISELKAPNSPRLFMTDLSSVSLHEPSGHLLLLSDESRVLVEYDVEGEPLSLLLLRRGRHGLSSTVPQAEGVAIDTERRIYLVSEPNLFYRFVPR</sequence>
<keyword evidence="5" id="KW-1185">Reference proteome</keyword>
<dbReference type="CDD" id="cd09971">
    <property type="entry name" value="SdiA-regulated"/>
    <property type="match status" value="1"/>
</dbReference>
<dbReference type="RefSeq" id="WP_080049426.1">
    <property type="nucleotide sequence ID" value="NZ_CP020100.1"/>
</dbReference>
<dbReference type="SUPFAM" id="SSF50956">
    <property type="entry name" value="Thermostable phytase (3-phytase)"/>
    <property type="match status" value="1"/>
</dbReference>
<dbReference type="AlphaFoldDB" id="A0A1V0B3R8"/>
<dbReference type="KEGG" id="ppha:BVH74_07300"/>
<proteinExistence type="predicted"/>
<dbReference type="GO" id="GO:0005886">
    <property type="term" value="C:plasma membrane"/>
    <property type="evidence" value="ECO:0007669"/>
    <property type="project" value="UniProtKB-SubCell"/>
</dbReference>
<evidence type="ECO:0000313" key="5">
    <source>
        <dbReference type="Proteomes" id="UP000243488"/>
    </source>
</evidence>
<keyword evidence="2" id="KW-1003">Cell membrane</keyword>
<comment type="subcellular location">
    <subcellularLocation>
        <location evidence="1">Cell membrane</location>
    </subcellularLocation>
</comment>
<keyword evidence="3" id="KW-0472">Membrane</keyword>
<evidence type="ECO:0000256" key="1">
    <source>
        <dbReference type="ARBA" id="ARBA00004236"/>
    </source>
</evidence>
<dbReference type="STRING" id="1931241.BVH74_07300"/>
<accession>A0A1V0B3R8</accession>
<protein>
    <submittedName>
        <fullName evidence="4">Uncharacterized protein</fullName>
    </submittedName>
</protein>